<sequence>MSRHGLATNYRPAIAIVRKQASRLHSYRF</sequence>
<name>A0A0E9V0L2_ANGAN</name>
<organism evidence="1">
    <name type="scientific">Anguilla anguilla</name>
    <name type="common">European freshwater eel</name>
    <name type="synonym">Muraena anguilla</name>
    <dbReference type="NCBI Taxonomy" id="7936"/>
    <lineage>
        <taxon>Eukaryota</taxon>
        <taxon>Metazoa</taxon>
        <taxon>Chordata</taxon>
        <taxon>Craniata</taxon>
        <taxon>Vertebrata</taxon>
        <taxon>Euteleostomi</taxon>
        <taxon>Actinopterygii</taxon>
        <taxon>Neopterygii</taxon>
        <taxon>Teleostei</taxon>
        <taxon>Anguilliformes</taxon>
        <taxon>Anguillidae</taxon>
        <taxon>Anguilla</taxon>
    </lineage>
</organism>
<reference evidence="1" key="2">
    <citation type="journal article" date="2015" name="Fish Shellfish Immunol.">
        <title>Early steps in the European eel (Anguilla anguilla)-Vibrio vulnificus interaction in the gills: Role of the RtxA13 toxin.</title>
        <authorList>
            <person name="Callol A."/>
            <person name="Pajuelo D."/>
            <person name="Ebbesson L."/>
            <person name="Teles M."/>
            <person name="MacKenzie S."/>
            <person name="Amaro C."/>
        </authorList>
    </citation>
    <scope>NUCLEOTIDE SEQUENCE</scope>
</reference>
<protein>
    <submittedName>
        <fullName evidence="1">Uncharacterized protein</fullName>
    </submittedName>
</protein>
<accession>A0A0E9V0L2</accession>
<proteinExistence type="predicted"/>
<evidence type="ECO:0000313" key="1">
    <source>
        <dbReference type="EMBL" id="JAH71536.1"/>
    </source>
</evidence>
<dbReference type="AlphaFoldDB" id="A0A0E9V0L2"/>
<dbReference type="EMBL" id="GBXM01037041">
    <property type="protein sequence ID" value="JAH71536.1"/>
    <property type="molecule type" value="Transcribed_RNA"/>
</dbReference>
<reference evidence="1" key="1">
    <citation type="submission" date="2014-11" db="EMBL/GenBank/DDBJ databases">
        <authorList>
            <person name="Amaro Gonzalez C."/>
        </authorList>
    </citation>
    <scope>NUCLEOTIDE SEQUENCE</scope>
</reference>